<gene>
    <name evidence="1" type="ORF">MENT_LOCUS19592</name>
</gene>
<evidence type="ECO:0000313" key="1">
    <source>
        <dbReference type="EMBL" id="CAD2168242.1"/>
    </source>
</evidence>
<evidence type="ECO:0000313" key="2">
    <source>
        <dbReference type="Proteomes" id="UP000580250"/>
    </source>
</evidence>
<name>A0A6V7V005_MELEN</name>
<organism evidence="1 2">
    <name type="scientific">Meloidogyne enterolobii</name>
    <name type="common">Root-knot nematode worm</name>
    <name type="synonym">Meloidogyne mayaguensis</name>
    <dbReference type="NCBI Taxonomy" id="390850"/>
    <lineage>
        <taxon>Eukaryota</taxon>
        <taxon>Metazoa</taxon>
        <taxon>Ecdysozoa</taxon>
        <taxon>Nematoda</taxon>
        <taxon>Chromadorea</taxon>
        <taxon>Rhabditida</taxon>
        <taxon>Tylenchina</taxon>
        <taxon>Tylenchomorpha</taxon>
        <taxon>Tylenchoidea</taxon>
        <taxon>Meloidogynidae</taxon>
        <taxon>Meloidogyninae</taxon>
        <taxon>Meloidogyne</taxon>
    </lineage>
</organism>
<comment type="caution">
    <text evidence="1">The sequence shown here is derived from an EMBL/GenBank/DDBJ whole genome shotgun (WGS) entry which is preliminary data.</text>
</comment>
<protein>
    <submittedName>
        <fullName evidence="1">Uncharacterized protein</fullName>
    </submittedName>
</protein>
<dbReference type="Proteomes" id="UP000580250">
    <property type="component" value="Unassembled WGS sequence"/>
</dbReference>
<accession>A0A6V7V005</accession>
<reference evidence="1 2" key="1">
    <citation type="submission" date="2020-08" db="EMBL/GenBank/DDBJ databases">
        <authorList>
            <person name="Koutsovoulos G."/>
            <person name="Danchin GJ E."/>
        </authorList>
    </citation>
    <scope>NUCLEOTIDE SEQUENCE [LARGE SCALE GENOMIC DNA]</scope>
</reference>
<proteinExistence type="predicted"/>
<sequence length="97" mass="11379">MLKIFRISDSCPFYASNFCITPLYIPYFYTSKQRFDRSNQASNFGPKKTRTSVRFEKSNPGICHANIPFLFANIGRTKNFFLTHNLTDYLLFPIKIH</sequence>
<dbReference type="EMBL" id="CAJEWN010000138">
    <property type="protein sequence ID" value="CAD2168242.1"/>
    <property type="molecule type" value="Genomic_DNA"/>
</dbReference>
<dbReference type="AlphaFoldDB" id="A0A6V7V005"/>